<accession>A0A0F9D2G2</accession>
<sequence>MTKIYQIYDVPIKKGKEIGIEIEMEGKNLKTNISKYWRAAADGSLRGNSIEYVLKDPAKRGDTRKKLLLLKQELEDYDCIPELSDRCGVHIHINCQELTTTQVINFSIVYLILENLLLNFCGDERIGNHFCLSSSDAEAVISALRECKEQGKLHSLQSNRYRYASINFSAISKFGSLEFRAFQTPKNLIKIQQWIDILLAIKDYSLEFEQSYDILEHISFNGAQNFLTAVLKENAHLVAHPDMDNLILSGVRRVQEVAYAVEKKKKKKDIYEELRIADHDMGAPQPMVAGQRPRLMGPNPGPAQWVILDEGGVVPEVDEEEPDVDF</sequence>
<proteinExistence type="predicted"/>
<evidence type="ECO:0008006" key="2">
    <source>
        <dbReference type="Google" id="ProtNLM"/>
    </source>
</evidence>
<reference evidence="1" key="1">
    <citation type="journal article" date="2015" name="Nature">
        <title>Complex archaea that bridge the gap between prokaryotes and eukaryotes.</title>
        <authorList>
            <person name="Spang A."/>
            <person name="Saw J.H."/>
            <person name="Jorgensen S.L."/>
            <person name="Zaremba-Niedzwiedzka K."/>
            <person name="Martijn J."/>
            <person name="Lind A.E."/>
            <person name="van Eijk R."/>
            <person name="Schleper C."/>
            <person name="Guy L."/>
            <person name="Ettema T.J."/>
        </authorList>
    </citation>
    <scope>NUCLEOTIDE SEQUENCE</scope>
</reference>
<gene>
    <name evidence="1" type="ORF">LCGC14_2250810</name>
</gene>
<dbReference type="AlphaFoldDB" id="A0A0F9D2G2"/>
<dbReference type="InterPro" id="IPR022025">
    <property type="entry name" value="Amidoligase_2"/>
</dbReference>
<dbReference type="Pfam" id="PF12224">
    <property type="entry name" value="Amidoligase_2"/>
    <property type="match status" value="1"/>
</dbReference>
<evidence type="ECO:0000313" key="1">
    <source>
        <dbReference type="EMBL" id="KKL55898.1"/>
    </source>
</evidence>
<protein>
    <recommendedName>
        <fullName evidence="2">Amidoligase enzyme</fullName>
    </recommendedName>
</protein>
<comment type="caution">
    <text evidence="1">The sequence shown here is derived from an EMBL/GenBank/DDBJ whole genome shotgun (WGS) entry which is preliminary data.</text>
</comment>
<name>A0A0F9D2G2_9ZZZZ</name>
<organism evidence="1">
    <name type="scientific">marine sediment metagenome</name>
    <dbReference type="NCBI Taxonomy" id="412755"/>
    <lineage>
        <taxon>unclassified sequences</taxon>
        <taxon>metagenomes</taxon>
        <taxon>ecological metagenomes</taxon>
    </lineage>
</organism>
<dbReference type="EMBL" id="LAZR01030673">
    <property type="protein sequence ID" value="KKL55898.1"/>
    <property type="molecule type" value="Genomic_DNA"/>
</dbReference>